<accession>A0ABU0LQF1</accession>
<proteinExistence type="predicted"/>
<sequence>MTVEHLRERLNVVISEWVQEFGEGPSLGVPVEMLLSATTHTLADLLLDIADAALRTELARSTHVYLDLCLAEEPRPRAFGATAKIIPLRPQ</sequence>
<gene>
    <name evidence="1" type="ORF">QOZ99_001825</name>
</gene>
<dbReference type="EMBL" id="JAUSVR010000004">
    <property type="protein sequence ID" value="MDQ0510937.1"/>
    <property type="molecule type" value="Genomic_DNA"/>
</dbReference>
<organism evidence="1 2">
    <name type="scientific">Ancylobacter amanitiformis</name>
    <dbReference type="NCBI Taxonomy" id="217069"/>
    <lineage>
        <taxon>Bacteria</taxon>
        <taxon>Pseudomonadati</taxon>
        <taxon>Pseudomonadota</taxon>
        <taxon>Alphaproteobacteria</taxon>
        <taxon>Hyphomicrobiales</taxon>
        <taxon>Xanthobacteraceae</taxon>
        <taxon>Ancylobacter</taxon>
    </lineage>
</organism>
<reference evidence="1 2" key="1">
    <citation type="submission" date="2023-07" db="EMBL/GenBank/DDBJ databases">
        <title>Genomic Encyclopedia of Type Strains, Phase IV (KMG-IV): sequencing the most valuable type-strain genomes for metagenomic binning, comparative biology and taxonomic classification.</title>
        <authorList>
            <person name="Goeker M."/>
        </authorList>
    </citation>
    <scope>NUCLEOTIDE SEQUENCE [LARGE SCALE GENOMIC DNA]</scope>
    <source>
        <strain evidence="1 2">DSM 15561</strain>
    </source>
</reference>
<comment type="caution">
    <text evidence="1">The sequence shown here is derived from an EMBL/GenBank/DDBJ whole genome shotgun (WGS) entry which is preliminary data.</text>
</comment>
<evidence type="ECO:0000313" key="1">
    <source>
        <dbReference type="EMBL" id="MDQ0510937.1"/>
    </source>
</evidence>
<protein>
    <submittedName>
        <fullName evidence="1">Uncharacterized protein</fullName>
    </submittedName>
</protein>
<evidence type="ECO:0000313" key="2">
    <source>
        <dbReference type="Proteomes" id="UP001235094"/>
    </source>
</evidence>
<dbReference type="RefSeq" id="WP_306889653.1">
    <property type="nucleotide sequence ID" value="NZ_JAUSVR010000004.1"/>
</dbReference>
<dbReference type="Proteomes" id="UP001235094">
    <property type="component" value="Unassembled WGS sequence"/>
</dbReference>
<keyword evidence="2" id="KW-1185">Reference proteome</keyword>
<name>A0ABU0LQF1_9HYPH</name>